<protein>
    <submittedName>
        <fullName evidence="1">Uncharacterized protein</fullName>
    </submittedName>
</protein>
<keyword evidence="2" id="KW-1185">Reference proteome</keyword>
<reference evidence="1 2" key="1">
    <citation type="submission" date="2020-03" db="EMBL/GenBank/DDBJ databases">
        <authorList>
            <person name="Ansaldi M."/>
            <person name="Clavijo F."/>
        </authorList>
    </citation>
    <scope>NUCLEOTIDE SEQUENCE [LARGE SCALE GENOMIC DNA]</scope>
</reference>
<evidence type="ECO:0000313" key="2">
    <source>
        <dbReference type="Proteomes" id="UP000501273"/>
    </source>
</evidence>
<dbReference type="EMBL" id="LR778216">
    <property type="protein sequence ID" value="CAB1282924.1"/>
    <property type="molecule type" value="Genomic_DNA"/>
</dbReference>
<sequence>MRTYDYLHQGLTEGGSATAGKTYTVIRTKQNLKGLTDGWIASKFVTEDGLRLFVREGTGSVACFGRDDILR</sequence>
<proteinExistence type="predicted"/>
<accession>A0A6F8ZL12</accession>
<name>A0A6F8ZL12_9CAUD</name>
<evidence type="ECO:0000313" key="1">
    <source>
        <dbReference type="EMBL" id="CAB1282924.1"/>
    </source>
</evidence>
<dbReference type="Proteomes" id="UP000501273">
    <property type="component" value="Chromosome"/>
</dbReference>
<organism evidence="1 2">
    <name type="scientific">Xylella phage Cota</name>
    <dbReference type="NCBI Taxonomy" id="2699877"/>
    <lineage>
        <taxon>Viruses</taxon>
        <taxon>Duplodnaviria</taxon>
        <taxon>Heunggongvirae</taxon>
        <taxon>Uroviricota</taxon>
        <taxon>Caudoviricetes</taxon>
        <taxon>Autographivirales</taxon>
        <taxon>Autonotataviridae</taxon>
        <taxon>Cotavirus</taxon>
        <taxon>Cotavirus cota</taxon>
    </lineage>
</organism>